<feature type="domain" description="Transketolase-like pyrimidine-binding" evidence="6">
    <location>
        <begin position="442"/>
        <end position="621"/>
    </location>
</feature>
<dbReference type="Gene3D" id="3.40.50.920">
    <property type="match status" value="1"/>
</dbReference>
<dbReference type="PANTHER" id="PTHR43825">
    <property type="entry name" value="PYRUVATE DEHYDROGENASE E1 COMPONENT"/>
    <property type="match status" value="1"/>
</dbReference>
<name>C8X3N7_DESRD</name>
<gene>
    <name evidence="7" type="ordered locus">Dret_1750</name>
</gene>
<evidence type="ECO:0000313" key="8">
    <source>
        <dbReference type="Proteomes" id="UP000001052"/>
    </source>
</evidence>
<evidence type="ECO:0000256" key="2">
    <source>
        <dbReference type="ARBA" id="ARBA00001964"/>
    </source>
</evidence>
<evidence type="ECO:0000256" key="4">
    <source>
        <dbReference type="SAM" id="MobiDB-lite"/>
    </source>
</evidence>
<dbReference type="eggNOG" id="COG0021">
    <property type="taxonomic scope" value="Bacteria"/>
</dbReference>
<feature type="region of interest" description="Disordered" evidence="4">
    <location>
        <begin position="1"/>
        <end position="20"/>
    </location>
</feature>
<dbReference type="OrthoDB" id="8732661at2"/>
<proteinExistence type="inferred from homology"/>
<dbReference type="KEGG" id="drt:Dret_1750"/>
<feature type="domain" description="Transketolase N-terminal" evidence="5">
    <location>
        <begin position="144"/>
        <end position="318"/>
    </location>
</feature>
<dbReference type="InterPro" id="IPR009014">
    <property type="entry name" value="Transketo_C/PFOR_II"/>
</dbReference>
<reference evidence="8" key="1">
    <citation type="submission" date="2009-09" db="EMBL/GenBank/DDBJ databases">
        <title>The complete chromosome of Desulfohalobium retbaense DSM 5692.</title>
        <authorList>
            <consortium name="US DOE Joint Genome Institute (JGI-PGF)"/>
            <person name="Lucas S."/>
            <person name="Copeland A."/>
            <person name="Lapidus A."/>
            <person name="Glavina del Rio T."/>
            <person name="Dalin E."/>
            <person name="Tice H."/>
            <person name="Bruce D."/>
            <person name="Goodwin L."/>
            <person name="Pitluck S."/>
            <person name="Kyrpides N."/>
            <person name="Mavromatis K."/>
            <person name="Ivanova N."/>
            <person name="Mikhailova N."/>
            <person name="Munk A.C."/>
            <person name="Brettin T."/>
            <person name="Detter J.C."/>
            <person name="Han C."/>
            <person name="Tapia R."/>
            <person name="Larimer F."/>
            <person name="Land M."/>
            <person name="Hauser L."/>
            <person name="Markowitz V."/>
            <person name="Cheng J.-F."/>
            <person name="Hugenholtz P."/>
            <person name="Woyke T."/>
            <person name="Wu D."/>
            <person name="Spring S."/>
            <person name="Klenk H.-P."/>
            <person name="Eisen J.A."/>
        </authorList>
    </citation>
    <scope>NUCLEOTIDE SEQUENCE [LARGE SCALE GENOMIC DNA]</scope>
    <source>
        <strain evidence="8">DSM 5692</strain>
    </source>
</reference>
<dbReference type="RefSeq" id="WP_015752177.1">
    <property type="nucleotide sequence ID" value="NC_013223.1"/>
</dbReference>
<dbReference type="InterPro" id="IPR005475">
    <property type="entry name" value="Transketolase-like_Pyr-bd"/>
</dbReference>
<protein>
    <submittedName>
        <fullName evidence="7">Transketolase domain protein</fullName>
    </submittedName>
</protein>
<dbReference type="PANTHER" id="PTHR43825:SF1">
    <property type="entry name" value="TRANSKETOLASE-LIKE PYRIMIDINE-BINDING DOMAIN-CONTAINING PROTEIN"/>
    <property type="match status" value="1"/>
</dbReference>
<dbReference type="STRING" id="485915.Dret_1750"/>
<comment type="cofactor">
    <cofactor evidence="2">
        <name>thiamine diphosphate</name>
        <dbReference type="ChEBI" id="CHEBI:58937"/>
    </cofactor>
</comment>
<dbReference type="Pfam" id="PF02779">
    <property type="entry name" value="Transket_pyr"/>
    <property type="match status" value="1"/>
</dbReference>
<dbReference type="InterPro" id="IPR005474">
    <property type="entry name" value="Transketolase_N"/>
</dbReference>
<dbReference type="InterPro" id="IPR029061">
    <property type="entry name" value="THDP-binding"/>
</dbReference>
<dbReference type="SUPFAM" id="SSF52518">
    <property type="entry name" value="Thiamin diphosphate-binding fold (THDP-binding)"/>
    <property type="match status" value="2"/>
</dbReference>
<evidence type="ECO:0000259" key="5">
    <source>
        <dbReference type="Pfam" id="PF00456"/>
    </source>
</evidence>
<evidence type="ECO:0000256" key="3">
    <source>
        <dbReference type="ARBA" id="ARBA00007131"/>
    </source>
</evidence>
<dbReference type="Pfam" id="PF00456">
    <property type="entry name" value="Transketolase_N"/>
    <property type="match status" value="1"/>
</dbReference>
<reference evidence="7 8" key="2">
    <citation type="journal article" date="2010" name="Stand. Genomic Sci.">
        <title>Complete genome sequence of Desulfohalobium retbaense type strain (HR(100)).</title>
        <authorList>
            <person name="Spring S."/>
            <person name="Nolan M."/>
            <person name="Lapidus A."/>
            <person name="Glavina Del Rio T."/>
            <person name="Copeland A."/>
            <person name="Tice H."/>
            <person name="Cheng J.F."/>
            <person name="Lucas S."/>
            <person name="Land M."/>
            <person name="Chen F."/>
            <person name="Bruce D."/>
            <person name="Goodwin L."/>
            <person name="Pitluck S."/>
            <person name="Ivanova N."/>
            <person name="Mavromatis K."/>
            <person name="Mikhailova N."/>
            <person name="Pati A."/>
            <person name="Chen A."/>
            <person name="Palaniappan K."/>
            <person name="Hauser L."/>
            <person name="Chang Y.J."/>
            <person name="Jeffries C.D."/>
            <person name="Munk C."/>
            <person name="Kiss H."/>
            <person name="Chain P."/>
            <person name="Han C."/>
            <person name="Brettin T."/>
            <person name="Detter J.C."/>
            <person name="Schuler E."/>
            <person name="Goker M."/>
            <person name="Rohde M."/>
            <person name="Bristow J."/>
            <person name="Eisen J.A."/>
            <person name="Markowitz V."/>
            <person name="Hugenholtz P."/>
            <person name="Kyrpides N.C."/>
            <person name="Klenk H.P."/>
        </authorList>
    </citation>
    <scope>NUCLEOTIDE SEQUENCE [LARGE SCALE GENOMIC DNA]</scope>
    <source>
        <strain evidence="7 8">DSM 5692</strain>
    </source>
</reference>
<organism evidence="7 8">
    <name type="scientific">Desulfohalobium retbaense (strain ATCC 49708 / DSM 5692 / JCM 16813 / HR100)</name>
    <dbReference type="NCBI Taxonomy" id="485915"/>
    <lineage>
        <taxon>Bacteria</taxon>
        <taxon>Pseudomonadati</taxon>
        <taxon>Thermodesulfobacteriota</taxon>
        <taxon>Desulfovibrionia</taxon>
        <taxon>Desulfovibrionales</taxon>
        <taxon>Desulfohalobiaceae</taxon>
        <taxon>Desulfohalobium</taxon>
    </lineage>
</organism>
<dbReference type="Proteomes" id="UP000001052">
    <property type="component" value="Chromosome"/>
</dbReference>
<sequence length="786" mass="84041">MGCTWGPRRGQWLDGEDIPSTTGLTSDERAYLEHFDAVYRALCAMLYNYVPTSGHPGGSISCGRFVANLIWNHMDYDLGAPDEAAADQIVFAAGHKALGLYAMWALRDEIAAQYAPGILPELWQQRLRLEDLLGFRRNPASMTPLRHRFQAKSLDGHPTPATPFVPLATGASGVGLCGAIGLALGFKDYYGDNAPRVHVVEGEGGLTPGRVSEALASAGTAGLDNLVLHLDWNQSSIDVDRVCRDAAGPGQYVQWEPAELLRLHDWNVICVEDGTDWSGIDRAQAKALSFSNGQPTAIVYRTTKGWQYGIEGRKSHGAGHALCSTSFYELLEPVLQELHGNLPSCSAAEVPACASADGDEIREACFWQALEQVRSLLGEAPACCRWLAGGVQQARERLLEQGRQSRFSSPPNVEAIGQAAGRLGSTVPSDMAVAPNSSETLRGALGKALGYWNRVAGGAVLTSSADLLDSTSVSQAGRDWPQGLYQSRDNPDTRLFAAGGICEDNMAGMIAGLAATRRYLGVGSSYGAFMAPLGHIAARLHAISCQARAERTGEPPLPLVMVCGHAGLKTGEDGPTHADPQALQLLQGNFPAEACVTLTPWEPAEVFPLLARSLALRPAVIAPFVTRPKETVPDREALGLAPVSAAVQGLYCLRESGGEPDIVLVLQGSGVTLTFVNDVLPQLIADGIDPQVFVVSSAELFDSLEPREQEEVFSVRAAERAMGITGFTLPTLYRWVTSPLGRQCSLHPFAEGHYPGSGRAEQVLGQAGLDARGQLAAIYRYLSLRA</sequence>
<dbReference type="InterPro" id="IPR051157">
    <property type="entry name" value="PDH/Transketolase"/>
</dbReference>
<dbReference type="HOGENOM" id="CLU_363588_0_0_7"/>
<keyword evidence="8" id="KW-1185">Reference proteome</keyword>
<comment type="similarity">
    <text evidence="3">Belongs to the transketolase family.</text>
</comment>
<dbReference type="Gene3D" id="3.40.50.970">
    <property type="match status" value="2"/>
</dbReference>
<evidence type="ECO:0000313" key="7">
    <source>
        <dbReference type="EMBL" id="ACV69034.1"/>
    </source>
</evidence>
<evidence type="ECO:0000259" key="6">
    <source>
        <dbReference type="Pfam" id="PF02779"/>
    </source>
</evidence>
<accession>C8X3N7</accession>
<dbReference type="EMBL" id="CP001734">
    <property type="protein sequence ID" value="ACV69034.1"/>
    <property type="molecule type" value="Genomic_DNA"/>
</dbReference>
<dbReference type="AlphaFoldDB" id="C8X3N7"/>
<evidence type="ECO:0000256" key="1">
    <source>
        <dbReference type="ARBA" id="ARBA00001946"/>
    </source>
</evidence>
<comment type="cofactor">
    <cofactor evidence="1">
        <name>Mg(2+)</name>
        <dbReference type="ChEBI" id="CHEBI:18420"/>
    </cofactor>
</comment>